<dbReference type="Pfam" id="PF03334">
    <property type="entry name" value="PhaG_MnhG_YufB"/>
    <property type="match status" value="1"/>
</dbReference>
<dbReference type="InterPro" id="IPR005133">
    <property type="entry name" value="PhaG_MnhG_YufB"/>
</dbReference>
<protein>
    <submittedName>
        <fullName evidence="3">Multicomponent Na+:H+ antiporter subunit G</fullName>
    </submittedName>
</protein>
<evidence type="ECO:0000256" key="2">
    <source>
        <dbReference type="SAM" id="Phobius"/>
    </source>
</evidence>
<dbReference type="RefSeq" id="WP_307682730.1">
    <property type="nucleotide sequence ID" value="NZ_JAUSQX010000001.1"/>
</dbReference>
<evidence type="ECO:0000256" key="1">
    <source>
        <dbReference type="ARBA" id="ARBA00008404"/>
    </source>
</evidence>
<organism evidence="3 4">
    <name type="scientific">Trueperella bonasi</name>
    <dbReference type="NCBI Taxonomy" id="312286"/>
    <lineage>
        <taxon>Bacteria</taxon>
        <taxon>Bacillati</taxon>
        <taxon>Actinomycetota</taxon>
        <taxon>Actinomycetes</taxon>
        <taxon>Actinomycetales</taxon>
        <taxon>Actinomycetaceae</taxon>
        <taxon>Trueperella</taxon>
    </lineage>
</organism>
<keyword evidence="2" id="KW-0472">Membrane</keyword>
<keyword evidence="4" id="KW-1185">Reference proteome</keyword>
<dbReference type="EMBL" id="JAUSQX010000001">
    <property type="protein sequence ID" value="MDP9806512.1"/>
    <property type="molecule type" value="Genomic_DNA"/>
</dbReference>
<comment type="similarity">
    <text evidence="1">Belongs to the CPA3 antiporters (TC 2.A.63) subunit G family.</text>
</comment>
<keyword evidence="2" id="KW-0812">Transmembrane</keyword>
<comment type="caution">
    <text evidence="3">The sequence shown here is derived from an EMBL/GenBank/DDBJ whole genome shotgun (WGS) entry which is preliminary data.</text>
</comment>
<evidence type="ECO:0000313" key="3">
    <source>
        <dbReference type="EMBL" id="MDP9806512.1"/>
    </source>
</evidence>
<feature type="transmembrane region" description="Helical" evidence="2">
    <location>
        <begin position="6"/>
        <end position="30"/>
    </location>
</feature>
<dbReference type="PANTHER" id="PTHR34703:SF1">
    <property type="entry name" value="ANTIPORTER SUBUNIT MNHG2-RELATED"/>
    <property type="match status" value="1"/>
</dbReference>
<sequence>MNWEIIADVVGIVLIVAGSIFTLIAAIGAFRYNDLLARQHVATKPQVFSLIMLMVGVSLMVREASMTWTMMLVIGFQLVSSPISAHMMARAGYRTDRIDRSQLVLDELGEDIARGEEGD</sequence>
<gene>
    <name evidence="3" type="ORF">J2S70_001094</name>
</gene>
<feature type="transmembrane region" description="Helical" evidence="2">
    <location>
        <begin position="67"/>
        <end position="89"/>
    </location>
</feature>
<feature type="transmembrane region" description="Helical" evidence="2">
    <location>
        <begin position="42"/>
        <end position="61"/>
    </location>
</feature>
<dbReference type="NCBIfam" id="TIGR01300">
    <property type="entry name" value="CPA3_mnhG_phaG"/>
    <property type="match status" value="1"/>
</dbReference>
<reference evidence="3 4" key="1">
    <citation type="submission" date="2023-07" db="EMBL/GenBank/DDBJ databases">
        <title>Sequencing the genomes of 1000 actinobacteria strains.</title>
        <authorList>
            <person name="Klenk H.-P."/>
        </authorList>
    </citation>
    <scope>NUCLEOTIDE SEQUENCE [LARGE SCALE GENOMIC DNA]</scope>
    <source>
        <strain evidence="3 4">DSM 17163</strain>
    </source>
</reference>
<accession>A0ABT9NGK5</accession>
<dbReference type="Proteomes" id="UP001243212">
    <property type="component" value="Unassembled WGS sequence"/>
</dbReference>
<dbReference type="PANTHER" id="PTHR34703">
    <property type="entry name" value="ANTIPORTER SUBUNIT MNHG2-RELATED"/>
    <property type="match status" value="1"/>
</dbReference>
<name>A0ABT9NGK5_9ACTO</name>
<proteinExistence type="inferred from homology"/>
<evidence type="ECO:0000313" key="4">
    <source>
        <dbReference type="Proteomes" id="UP001243212"/>
    </source>
</evidence>
<keyword evidence="2" id="KW-1133">Transmembrane helix</keyword>